<accession>A0A0K2VDL3</accession>
<name>A0A0K2VDL3_LEPSM</name>
<proteinExistence type="predicted"/>
<feature type="non-terminal residue" evidence="1">
    <location>
        <position position="1"/>
    </location>
</feature>
<sequence length="130" mass="14785">SKAFRSGLWEAKRSCAKTPCSFPSRLAQHWVCERVPHSLEEVVRFVRLLGDLEDIREYLDLQDLQVVGQGVLRLPVGWGTRPSILDTWQRSSEVSSKQITFVPLVEDGIDSECSFIRKEDQTLATILQVV</sequence>
<dbReference type="AlphaFoldDB" id="A0A0K2VDL3"/>
<evidence type="ECO:0000313" key="1">
    <source>
        <dbReference type="EMBL" id="CDW48262.1"/>
    </source>
</evidence>
<organism evidence="1">
    <name type="scientific">Lepeophtheirus salmonis</name>
    <name type="common">Salmon louse</name>
    <name type="synonym">Caligus salmonis</name>
    <dbReference type="NCBI Taxonomy" id="72036"/>
    <lineage>
        <taxon>Eukaryota</taxon>
        <taxon>Metazoa</taxon>
        <taxon>Ecdysozoa</taxon>
        <taxon>Arthropoda</taxon>
        <taxon>Crustacea</taxon>
        <taxon>Multicrustacea</taxon>
        <taxon>Hexanauplia</taxon>
        <taxon>Copepoda</taxon>
        <taxon>Siphonostomatoida</taxon>
        <taxon>Caligidae</taxon>
        <taxon>Lepeophtheirus</taxon>
    </lineage>
</organism>
<reference evidence="1" key="1">
    <citation type="submission" date="2014-05" db="EMBL/GenBank/DDBJ databases">
        <authorList>
            <person name="Chronopoulou M."/>
        </authorList>
    </citation>
    <scope>NUCLEOTIDE SEQUENCE</scope>
    <source>
        <tissue evidence="1">Whole organism</tissue>
    </source>
</reference>
<dbReference type="EMBL" id="HACA01030901">
    <property type="protein sequence ID" value="CDW48262.1"/>
    <property type="molecule type" value="Transcribed_RNA"/>
</dbReference>
<protein>
    <submittedName>
        <fullName evidence="1">Uncharacterized protein</fullName>
    </submittedName>
</protein>